<evidence type="ECO:0000256" key="2">
    <source>
        <dbReference type="SAM" id="Coils"/>
    </source>
</evidence>
<keyword evidence="1 2" id="KW-0175">Coiled coil</keyword>
<dbReference type="GO" id="GO:0009306">
    <property type="term" value="P:protein secretion"/>
    <property type="evidence" value="ECO:0007669"/>
    <property type="project" value="TreeGrafter"/>
</dbReference>
<dbReference type="GO" id="GO:0070971">
    <property type="term" value="C:endoplasmic reticulum exit site"/>
    <property type="evidence" value="ECO:0007669"/>
    <property type="project" value="TreeGrafter"/>
</dbReference>
<reference evidence="4" key="1">
    <citation type="submission" date="2025-08" db="UniProtKB">
        <authorList>
            <consortium name="RefSeq"/>
        </authorList>
    </citation>
    <scope>IDENTIFICATION</scope>
    <source>
        <tissue evidence="4">Ear skin</tissue>
    </source>
</reference>
<dbReference type="InterPro" id="IPR051500">
    <property type="entry name" value="cTAGE_MIA/OTOR"/>
</dbReference>
<evidence type="ECO:0000256" key="1">
    <source>
        <dbReference type="ARBA" id="ARBA00023054"/>
    </source>
</evidence>
<dbReference type="RefSeq" id="XP_032350405.1">
    <property type="nucleotide sequence ID" value="XM_032494514.1"/>
</dbReference>
<keyword evidence="3" id="KW-1185">Reference proteome</keyword>
<evidence type="ECO:0000313" key="4">
    <source>
        <dbReference type="RefSeq" id="XP_032350405.1"/>
    </source>
</evidence>
<name>A0A8B8U857_CAMFR</name>
<accession>A0A8B8U857</accession>
<proteinExistence type="predicted"/>
<dbReference type="PANTHER" id="PTHR23158">
    <property type="entry name" value="MELANOMA INHIBITORY ACTIVITY-RELATED"/>
    <property type="match status" value="1"/>
</dbReference>
<sequence>MEVMRMFWSHMLGCTGYENSNILHTLILLIHPGSDVYELLWKLLLLVVAWDVSSFLLFVWRTIRSVEPPVTQVTLKQITGKIKSLEKENRELAENISAWKQKTNDAKKCLEKTIRQKKVLSEEALKFKNLKTIEKDNEYLNDMIQIARAKLQAARDQNAKRLRSPRVLKTRSEGSMQSAVMTVDCSLEG</sequence>
<dbReference type="Proteomes" id="UP000694856">
    <property type="component" value="Chromosome 13"/>
</dbReference>
<organism evidence="3 4">
    <name type="scientific">Camelus ferus</name>
    <name type="common">Wild bactrian camel</name>
    <name type="synonym">Camelus bactrianus ferus</name>
    <dbReference type="NCBI Taxonomy" id="419612"/>
    <lineage>
        <taxon>Eukaryota</taxon>
        <taxon>Metazoa</taxon>
        <taxon>Chordata</taxon>
        <taxon>Craniata</taxon>
        <taxon>Vertebrata</taxon>
        <taxon>Euteleostomi</taxon>
        <taxon>Mammalia</taxon>
        <taxon>Eutheria</taxon>
        <taxon>Laurasiatheria</taxon>
        <taxon>Artiodactyla</taxon>
        <taxon>Tylopoda</taxon>
        <taxon>Camelidae</taxon>
        <taxon>Camelus</taxon>
    </lineage>
</organism>
<dbReference type="GO" id="GO:0005789">
    <property type="term" value="C:endoplasmic reticulum membrane"/>
    <property type="evidence" value="ECO:0007669"/>
    <property type="project" value="TreeGrafter"/>
</dbReference>
<gene>
    <name evidence="4" type="primary">LOC106731227</name>
</gene>
<dbReference type="GeneID" id="106731227"/>
<protein>
    <submittedName>
        <fullName evidence="4">Transport and Golgi organization protein 1 homolog</fullName>
    </submittedName>
</protein>
<dbReference type="AlphaFoldDB" id="A0A8B8U857"/>
<dbReference type="GO" id="GO:0006888">
    <property type="term" value="P:endoplasmic reticulum to Golgi vesicle-mediated transport"/>
    <property type="evidence" value="ECO:0007669"/>
    <property type="project" value="TreeGrafter"/>
</dbReference>
<dbReference type="KEGG" id="cfr:106731227"/>
<evidence type="ECO:0000313" key="3">
    <source>
        <dbReference type="Proteomes" id="UP000694856"/>
    </source>
</evidence>
<feature type="coiled-coil region" evidence="2">
    <location>
        <begin position="75"/>
        <end position="102"/>
    </location>
</feature>
<dbReference type="GO" id="GO:0035459">
    <property type="term" value="P:vesicle cargo loading"/>
    <property type="evidence" value="ECO:0007669"/>
    <property type="project" value="TreeGrafter"/>
</dbReference>
<dbReference type="PANTHER" id="PTHR23158:SF54">
    <property type="entry name" value="TRANSPORT AND GOLGI ORGANIZATION PROTEIN 1 HOMOLOG"/>
    <property type="match status" value="1"/>
</dbReference>